<organism evidence="1 2">
    <name type="scientific">Rubroshorea leprosula</name>
    <dbReference type="NCBI Taxonomy" id="152421"/>
    <lineage>
        <taxon>Eukaryota</taxon>
        <taxon>Viridiplantae</taxon>
        <taxon>Streptophyta</taxon>
        <taxon>Embryophyta</taxon>
        <taxon>Tracheophyta</taxon>
        <taxon>Spermatophyta</taxon>
        <taxon>Magnoliopsida</taxon>
        <taxon>eudicotyledons</taxon>
        <taxon>Gunneridae</taxon>
        <taxon>Pentapetalae</taxon>
        <taxon>rosids</taxon>
        <taxon>malvids</taxon>
        <taxon>Malvales</taxon>
        <taxon>Dipterocarpaceae</taxon>
        <taxon>Rubroshorea</taxon>
    </lineage>
</organism>
<dbReference type="PANTHER" id="PTHR47319">
    <property type="entry name" value="CALCIUM-BINDING PROTEIN KIC"/>
    <property type="match status" value="1"/>
</dbReference>
<dbReference type="InterPro" id="IPR044205">
    <property type="entry name" value="KIC/PBP1/KRP1"/>
</dbReference>
<reference evidence="1 2" key="1">
    <citation type="journal article" date="2021" name="Commun. Biol.">
        <title>The genome of Shorea leprosula (Dipterocarpaceae) highlights the ecological relevance of drought in aseasonal tropical rainforests.</title>
        <authorList>
            <person name="Ng K.K.S."/>
            <person name="Kobayashi M.J."/>
            <person name="Fawcett J.A."/>
            <person name="Hatakeyama M."/>
            <person name="Paape T."/>
            <person name="Ng C.H."/>
            <person name="Ang C.C."/>
            <person name="Tnah L.H."/>
            <person name="Lee C.T."/>
            <person name="Nishiyama T."/>
            <person name="Sese J."/>
            <person name="O'Brien M.J."/>
            <person name="Copetti D."/>
            <person name="Mohd Noor M.I."/>
            <person name="Ong R.C."/>
            <person name="Putra M."/>
            <person name="Sireger I.Z."/>
            <person name="Indrioko S."/>
            <person name="Kosugi Y."/>
            <person name="Izuno A."/>
            <person name="Isagi Y."/>
            <person name="Lee S.L."/>
            <person name="Shimizu K.K."/>
        </authorList>
    </citation>
    <scope>NUCLEOTIDE SEQUENCE [LARGE SCALE GENOMIC DNA]</scope>
    <source>
        <strain evidence="1">214</strain>
    </source>
</reference>
<evidence type="ECO:0000313" key="1">
    <source>
        <dbReference type="EMBL" id="GKV42558.1"/>
    </source>
</evidence>
<dbReference type="PANTHER" id="PTHR47319:SF2">
    <property type="entry name" value="CALCIUM-BINDING PROTEIN PBP1-LIKE"/>
    <property type="match status" value="1"/>
</dbReference>
<name>A0AAV5M0R2_9ROSI</name>
<evidence type="ECO:0000313" key="2">
    <source>
        <dbReference type="Proteomes" id="UP001054252"/>
    </source>
</evidence>
<keyword evidence="2" id="KW-1185">Reference proteome</keyword>
<protein>
    <submittedName>
        <fullName evidence="1">Uncharacterized protein</fullName>
    </submittedName>
</protein>
<proteinExistence type="predicted"/>
<dbReference type="EMBL" id="BPVZ01000159">
    <property type="protein sequence ID" value="GKV42558.1"/>
    <property type="molecule type" value="Genomic_DNA"/>
</dbReference>
<comment type="caution">
    <text evidence="1">The sequence shown here is derived from an EMBL/GenBank/DDBJ whole genome shotgun (WGS) entry which is preliminary data.</text>
</comment>
<sequence>MELGIVAGFEDFFPSIIEKLGGEGFMVELCDGLRSLIDKDKGLITIKSLKRGTRFPWDWMRLETTTSFAC</sequence>
<dbReference type="GO" id="GO:0005509">
    <property type="term" value="F:calcium ion binding"/>
    <property type="evidence" value="ECO:0007669"/>
    <property type="project" value="InterPro"/>
</dbReference>
<gene>
    <name evidence="1" type="ORF">SLEP1_g49944</name>
</gene>
<dbReference type="AlphaFoldDB" id="A0AAV5M0R2"/>
<dbReference type="Proteomes" id="UP001054252">
    <property type="component" value="Unassembled WGS sequence"/>
</dbReference>
<accession>A0AAV5M0R2</accession>